<evidence type="ECO:0000256" key="7">
    <source>
        <dbReference type="ARBA" id="ARBA00022801"/>
    </source>
</evidence>
<protein>
    <submittedName>
        <fullName evidence="17">Peptidoglycan D,D-transpeptidase FtsI</fullName>
        <ecNumber evidence="17">3.4.16.4</ecNumber>
    </submittedName>
</protein>
<dbReference type="GO" id="GO:0005886">
    <property type="term" value="C:plasma membrane"/>
    <property type="evidence" value="ECO:0007669"/>
    <property type="project" value="InterPro"/>
</dbReference>
<evidence type="ECO:0000259" key="16">
    <source>
        <dbReference type="Pfam" id="PF03717"/>
    </source>
</evidence>
<keyword evidence="3" id="KW-0997">Cell inner membrane</keyword>
<reference evidence="17" key="1">
    <citation type="submission" date="2019-06" db="EMBL/GenBank/DDBJ databases">
        <authorList>
            <person name="Murdoch R.W."/>
            <person name="Fathepure B."/>
        </authorList>
    </citation>
    <scope>NUCLEOTIDE SEQUENCE</scope>
</reference>
<feature type="domain" description="Penicillin-binding protein transpeptidase" evidence="15">
    <location>
        <begin position="253"/>
        <end position="549"/>
    </location>
</feature>
<dbReference type="SUPFAM" id="SSF56519">
    <property type="entry name" value="Penicillin binding protein dimerisation domain"/>
    <property type="match status" value="1"/>
</dbReference>
<dbReference type="Gene3D" id="3.90.1310.10">
    <property type="entry name" value="Penicillin-binding protein 2a (Domain 2)"/>
    <property type="match status" value="1"/>
</dbReference>
<dbReference type="PANTHER" id="PTHR30627:SF1">
    <property type="entry name" value="PEPTIDOGLYCAN D,D-TRANSPEPTIDASE FTSI"/>
    <property type="match status" value="1"/>
</dbReference>
<dbReference type="InterPro" id="IPR037532">
    <property type="entry name" value="FtsI_transpept"/>
</dbReference>
<evidence type="ECO:0000256" key="4">
    <source>
        <dbReference type="ARBA" id="ARBA00022618"/>
    </source>
</evidence>
<keyword evidence="7 17" id="KW-0378">Hydrolase</keyword>
<keyword evidence="11" id="KW-0472">Membrane</keyword>
<dbReference type="Pfam" id="PF00905">
    <property type="entry name" value="Transpeptidase"/>
    <property type="match status" value="1"/>
</dbReference>
<keyword evidence="13" id="KW-0131">Cell cycle</keyword>
<name>A0A5B8RAA0_9ZZZZ</name>
<organism evidence="17">
    <name type="scientific">uncultured organism</name>
    <dbReference type="NCBI Taxonomy" id="155900"/>
    <lineage>
        <taxon>unclassified sequences</taxon>
        <taxon>environmental samples</taxon>
    </lineage>
</organism>
<evidence type="ECO:0000256" key="6">
    <source>
        <dbReference type="ARBA" id="ARBA00022692"/>
    </source>
</evidence>
<keyword evidence="6" id="KW-0812">Transmembrane</keyword>
<evidence type="ECO:0000256" key="13">
    <source>
        <dbReference type="ARBA" id="ARBA00023306"/>
    </source>
</evidence>
<dbReference type="InterPro" id="IPR036138">
    <property type="entry name" value="PBP_dimer_sf"/>
</dbReference>
<dbReference type="GO" id="GO:0008955">
    <property type="term" value="F:peptidoglycan glycosyltransferase activity"/>
    <property type="evidence" value="ECO:0007669"/>
    <property type="project" value="InterPro"/>
</dbReference>
<keyword evidence="5" id="KW-0645">Protease</keyword>
<dbReference type="SUPFAM" id="SSF56601">
    <property type="entry name" value="beta-lactamase/transpeptidase-like"/>
    <property type="match status" value="1"/>
</dbReference>
<dbReference type="InterPro" id="IPR012338">
    <property type="entry name" value="Beta-lactam/transpept-like"/>
</dbReference>
<evidence type="ECO:0000256" key="11">
    <source>
        <dbReference type="ARBA" id="ARBA00023136"/>
    </source>
</evidence>
<evidence type="ECO:0000256" key="14">
    <source>
        <dbReference type="ARBA" id="ARBA00023316"/>
    </source>
</evidence>
<keyword evidence="14" id="KW-0961">Cell wall biogenesis/degradation</keyword>
<dbReference type="GO" id="GO:0008658">
    <property type="term" value="F:penicillin binding"/>
    <property type="evidence" value="ECO:0007669"/>
    <property type="project" value="InterPro"/>
</dbReference>
<evidence type="ECO:0000256" key="10">
    <source>
        <dbReference type="ARBA" id="ARBA00022989"/>
    </source>
</evidence>
<dbReference type="InterPro" id="IPR001460">
    <property type="entry name" value="PCN-bd_Tpept"/>
</dbReference>
<keyword evidence="12" id="KW-0717">Septation</keyword>
<evidence type="ECO:0000313" key="17">
    <source>
        <dbReference type="EMBL" id="QEA04973.1"/>
    </source>
</evidence>
<evidence type="ECO:0000256" key="12">
    <source>
        <dbReference type="ARBA" id="ARBA00023210"/>
    </source>
</evidence>
<proteinExistence type="inferred from homology"/>
<evidence type="ECO:0000256" key="2">
    <source>
        <dbReference type="ARBA" id="ARBA00022475"/>
    </source>
</evidence>
<accession>A0A5B8RAA0</accession>
<keyword evidence="4" id="KW-0132">Cell division</keyword>
<dbReference type="Gene3D" id="3.30.450.330">
    <property type="match status" value="1"/>
</dbReference>
<dbReference type="Gene3D" id="3.40.710.10">
    <property type="entry name" value="DD-peptidase/beta-lactamase superfamily"/>
    <property type="match status" value="1"/>
</dbReference>
<evidence type="ECO:0000256" key="5">
    <source>
        <dbReference type="ARBA" id="ARBA00022670"/>
    </source>
</evidence>
<dbReference type="GO" id="GO:0071555">
    <property type="term" value="P:cell wall organization"/>
    <property type="evidence" value="ECO:0007669"/>
    <property type="project" value="UniProtKB-KW"/>
</dbReference>
<dbReference type="EC" id="3.4.16.4" evidence="17"/>
<dbReference type="InterPro" id="IPR005311">
    <property type="entry name" value="PBP_dimer"/>
</dbReference>
<dbReference type="GO" id="GO:0051301">
    <property type="term" value="P:cell division"/>
    <property type="evidence" value="ECO:0007669"/>
    <property type="project" value="UniProtKB-KW"/>
</dbReference>
<dbReference type="GO" id="GO:0009002">
    <property type="term" value="F:serine-type D-Ala-D-Ala carboxypeptidase activity"/>
    <property type="evidence" value="ECO:0007669"/>
    <property type="project" value="UniProtKB-EC"/>
</dbReference>
<keyword evidence="2" id="KW-1003">Cell membrane</keyword>
<dbReference type="HAMAP" id="MF_02080">
    <property type="entry name" value="FtsI_transpept"/>
    <property type="match status" value="1"/>
</dbReference>
<gene>
    <name evidence="17" type="primary">ftsI</name>
    <name evidence="17" type="ORF">KBTEX_01291</name>
</gene>
<keyword evidence="9" id="KW-0573">Peptidoglycan synthesis</keyword>
<dbReference type="GO" id="GO:0006508">
    <property type="term" value="P:proteolysis"/>
    <property type="evidence" value="ECO:0007669"/>
    <property type="project" value="UniProtKB-KW"/>
</dbReference>
<keyword evidence="17" id="KW-0121">Carboxypeptidase</keyword>
<dbReference type="InterPro" id="IPR050515">
    <property type="entry name" value="Beta-lactam/transpept"/>
</dbReference>
<feature type="domain" description="Penicillin-binding protein dimerisation" evidence="16">
    <location>
        <begin position="62"/>
        <end position="213"/>
    </location>
</feature>
<comment type="subcellular location">
    <subcellularLocation>
        <location evidence="1">Membrane</location>
    </subcellularLocation>
</comment>
<dbReference type="PANTHER" id="PTHR30627">
    <property type="entry name" value="PEPTIDOGLYCAN D,D-TRANSPEPTIDASE"/>
    <property type="match status" value="1"/>
</dbReference>
<keyword evidence="8" id="KW-0133">Cell shape</keyword>
<evidence type="ECO:0000256" key="1">
    <source>
        <dbReference type="ARBA" id="ARBA00004370"/>
    </source>
</evidence>
<dbReference type="AlphaFoldDB" id="A0A5B8RAA0"/>
<dbReference type="Gene3D" id="1.10.150.770">
    <property type="match status" value="1"/>
</dbReference>
<evidence type="ECO:0000259" key="15">
    <source>
        <dbReference type="Pfam" id="PF00905"/>
    </source>
</evidence>
<dbReference type="Pfam" id="PF03717">
    <property type="entry name" value="PBP_dimer"/>
    <property type="match status" value="1"/>
</dbReference>
<keyword evidence="10" id="KW-1133">Transmembrane helix</keyword>
<sequence length="578" mass="62533">MSGTPHRTDSTRGSGRWRLVAVAGVLGLLAFVLVARAVEIQVVERAFLEGQGHARHVRVNTVPAHRGMITDRFGEPLAISSPVDSVWADPSALLPAVDRLDELARPLGLDPAKLRRRLEAEAQRGREFVYIRRHIPPALGEQVMDLRIPGVSLRREYQRFYPTGEVSGHVLGFTDIDDRGQTGLERAYDSWLSGQSGAKRVMRDRLGRVIEDIEQLREPEPGKDLALSLDRRLQYIAYRSLKSTVQRFQARSGSIVVLDARSGEVLAMASQPGFNPNDRSQLRGPLYRNRAVTDVVEPGSTMKPFAVAAALETGKFEPGTPINADPGWMMVGGNTVQDVHNYGAIDVATVLQKSSNVGVTKIALSLERGRIWRMVDAAGFGRSTASGYPGEAGGHLAPVPPDSHFERATLAFGYGLSATPLQIAHAYTAFANDGRMPMISFLRGGSQEPAKRVMSEKTADSVLHMLEGVVTPEGTAERADISGYRVAGKTGTSKQAVAGGYSDDDYLALFAGIVPASDPRFVCVVVVREPKGDSYYGGTVSAPVFREVMSQALRLYNIPPDEDGGLGPLMIAGGRGHD</sequence>
<dbReference type="EMBL" id="MN079092">
    <property type="protein sequence ID" value="QEA04973.1"/>
    <property type="molecule type" value="Genomic_DNA"/>
</dbReference>
<evidence type="ECO:0000256" key="9">
    <source>
        <dbReference type="ARBA" id="ARBA00022984"/>
    </source>
</evidence>
<evidence type="ECO:0000256" key="3">
    <source>
        <dbReference type="ARBA" id="ARBA00022519"/>
    </source>
</evidence>
<evidence type="ECO:0000256" key="8">
    <source>
        <dbReference type="ARBA" id="ARBA00022960"/>
    </source>
</evidence>